<name>A3TYD8_PSEBH</name>
<feature type="domain" description="Activator of Hsp90 ATPase homologue 1/2-like C-terminal" evidence="2">
    <location>
        <begin position="19"/>
        <end position="151"/>
    </location>
</feature>
<evidence type="ECO:0000256" key="1">
    <source>
        <dbReference type="ARBA" id="ARBA00006817"/>
    </source>
</evidence>
<evidence type="ECO:0000313" key="4">
    <source>
        <dbReference type="Proteomes" id="UP000004318"/>
    </source>
</evidence>
<dbReference type="Proteomes" id="UP000004318">
    <property type="component" value="Unassembled WGS sequence"/>
</dbReference>
<dbReference type="InterPro" id="IPR023393">
    <property type="entry name" value="START-like_dom_sf"/>
</dbReference>
<proteinExistence type="inferred from homology"/>
<dbReference type="InterPro" id="IPR013538">
    <property type="entry name" value="ASHA1/2-like_C"/>
</dbReference>
<dbReference type="HOGENOM" id="CLU_108923_7_2_5"/>
<dbReference type="EMBL" id="AAMO01000005">
    <property type="protein sequence ID" value="EAQ03172.1"/>
    <property type="molecule type" value="Genomic_DNA"/>
</dbReference>
<dbReference type="STRING" id="252305.OB2597_13548"/>
<dbReference type="OrthoDB" id="9805228at2"/>
<protein>
    <submittedName>
        <fullName evidence="3">Aha1 domain protein</fullName>
    </submittedName>
</protein>
<keyword evidence="4" id="KW-1185">Reference proteome</keyword>
<accession>A3TYD8</accession>
<dbReference type="SUPFAM" id="SSF55961">
    <property type="entry name" value="Bet v1-like"/>
    <property type="match status" value="1"/>
</dbReference>
<evidence type="ECO:0000313" key="3">
    <source>
        <dbReference type="EMBL" id="EAQ03172.1"/>
    </source>
</evidence>
<dbReference type="Pfam" id="PF08327">
    <property type="entry name" value="AHSA1"/>
    <property type="match status" value="1"/>
</dbReference>
<gene>
    <name evidence="3" type="ORF">OB2597_13548</name>
</gene>
<comment type="similarity">
    <text evidence="1">Belongs to the AHA1 family.</text>
</comment>
<dbReference type="RefSeq" id="WP_009806926.1">
    <property type="nucleotide sequence ID" value="NZ_CH724131.1"/>
</dbReference>
<comment type="caution">
    <text evidence="3">The sequence shown here is derived from an EMBL/GenBank/DDBJ whole genome shotgun (WGS) entry which is preliminary data.</text>
</comment>
<dbReference type="CDD" id="cd07814">
    <property type="entry name" value="SRPBCC_CalC_Aha1-like"/>
    <property type="match status" value="1"/>
</dbReference>
<organism evidence="3 4">
    <name type="scientific">Pseudooceanicola batsensis (strain ATCC BAA-863 / DSM 15984 / KCTC 12145 / HTCC2597)</name>
    <name type="common">Oceanicola batsensis</name>
    <dbReference type="NCBI Taxonomy" id="252305"/>
    <lineage>
        <taxon>Bacteria</taxon>
        <taxon>Pseudomonadati</taxon>
        <taxon>Pseudomonadota</taxon>
        <taxon>Alphaproteobacteria</taxon>
        <taxon>Rhodobacterales</taxon>
        <taxon>Paracoccaceae</taxon>
        <taxon>Pseudooceanicola</taxon>
    </lineage>
</organism>
<dbReference type="AlphaFoldDB" id="A3TYD8"/>
<dbReference type="Gene3D" id="3.30.530.20">
    <property type="match status" value="1"/>
</dbReference>
<sequence length="159" mass="17692">MKDAEAADIEFVRDYPVAVTRLWRAVTEPVQLIQWFGPEGVYLDSCEMDFRSTGPWTCTMFGKESGSRFKVSGQITHVSPPEEGTGTVGFTWAWHDDEDRRGPESHVSFTVEETGTGARLTLAHRDLAGAETAQGHTRGWLSTLRKLDVLLDPAAQLPR</sequence>
<dbReference type="eggNOG" id="COG3832">
    <property type="taxonomic scope" value="Bacteria"/>
</dbReference>
<evidence type="ECO:0000259" key="2">
    <source>
        <dbReference type="Pfam" id="PF08327"/>
    </source>
</evidence>
<reference evidence="3 4" key="1">
    <citation type="journal article" date="2010" name="J. Bacteriol.">
        <title>Genome sequences of Oceanicola granulosus HTCC2516(T) and Oceanicola batsensis HTCC2597(TDelta).</title>
        <authorList>
            <person name="Thrash J.C."/>
            <person name="Cho J.C."/>
            <person name="Vergin K.L."/>
            <person name="Giovannoni S.J."/>
        </authorList>
    </citation>
    <scope>NUCLEOTIDE SEQUENCE [LARGE SCALE GENOMIC DNA]</scope>
    <source>
        <strain evidence="4">ATCC BAA-863 / DSM 15984 / KCTC 12145 / HTCC2597</strain>
    </source>
</reference>